<organism evidence="9 12">
    <name type="scientific">Phocaeicola plebeius</name>
    <dbReference type="NCBI Taxonomy" id="310297"/>
    <lineage>
        <taxon>Bacteria</taxon>
        <taxon>Pseudomonadati</taxon>
        <taxon>Bacteroidota</taxon>
        <taxon>Bacteroidia</taxon>
        <taxon>Bacteroidales</taxon>
        <taxon>Bacteroidaceae</taxon>
        <taxon>Phocaeicola</taxon>
    </lineage>
</organism>
<dbReference type="Proteomes" id="UP000260862">
    <property type="component" value="Unassembled WGS sequence"/>
</dbReference>
<dbReference type="Pfam" id="PF00483">
    <property type="entry name" value="NTP_transferase"/>
    <property type="match status" value="1"/>
</dbReference>
<dbReference type="EMBL" id="QSQT01000002">
    <property type="protein sequence ID" value="RGK58020.1"/>
    <property type="molecule type" value="Genomic_DNA"/>
</dbReference>
<dbReference type="PANTHER" id="PTHR46390">
    <property type="entry name" value="MANNOSE-1-PHOSPHATE GUANYLYLTRANSFERASE"/>
    <property type="match status" value="1"/>
</dbReference>
<evidence type="ECO:0000313" key="9">
    <source>
        <dbReference type="EMBL" id="RGK58020.1"/>
    </source>
</evidence>
<dbReference type="RefSeq" id="WP_117670346.1">
    <property type="nucleotide sequence ID" value="NZ_CABOGR010000002.1"/>
</dbReference>
<evidence type="ECO:0000256" key="6">
    <source>
        <dbReference type="ARBA" id="ARBA00023134"/>
    </source>
</evidence>
<evidence type="ECO:0000313" key="10">
    <source>
        <dbReference type="EMBL" id="RGM35800.1"/>
    </source>
</evidence>
<protein>
    <recommendedName>
        <fullName evidence="2">mannose-1-phosphate guanylyltransferase</fullName>
        <ecNumber evidence="2">2.7.7.13</ecNumber>
    </recommendedName>
</protein>
<gene>
    <name evidence="10" type="ORF">DXC17_14240</name>
    <name evidence="9" type="ORF">DXD04_01810</name>
</gene>
<evidence type="ECO:0000313" key="12">
    <source>
        <dbReference type="Proteomes" id="UP000260862"/>
    </source>
</evidence>
<dbReference type="InterPro" id="IPR005835">
    <property type="entry name" value="NTP_transferase_dom"/>
</dbReference>
<keyword evidence="4 9" id="KW-0548">Nucleotidyltransferase</keyword>
<evidence type="ECO:0000256" key="3">
    <source>
        <dbReference type="ARBA" id="ARBA00022679"/>
    </source>
</evidence>
<comment type="caution">
    <text evidence="9">The sequence shown here is derived from an EMBL/GenBank/DDBJ whole genome shotgun (WGS) entry which is preliminary data.</text>
</comment>
<dbReference type="PANTHER" id="PTHR46390:SF1">
    <property type="entry name" value="MANNOSE-1-PHOSPHATE GUANYLYLTRANSFERASE"/>
    <property type="match status" value="1"/>
</dbReference>
<evidence type="ECO:0000256" key="5">
    <source>
        <dbReference type="ARBA" id="ARBA00022741"/>
    </source>
</evidence>
<keyword evidence="3 9" id="KW-0808">Transferase</keyword>
<dbReference type="STRING" id="310297.BHV76_03530"/>
<evidence type="ECO:0000256" key="7">
    <source>
        <dbReference type="ARBA" id="ARBA00047343"/>
    </source>
</evidence>
<accession>A0A3E4N6W9</accession>
<evidence type="ECO:0000313" key="11">
    <source>
        <dbReference type="Proteomes" id="UP000260780"/>
    </source>
</evidence>
<dbReference type="AlphaFoldDB" id="A0A3E4N6W9"/>
<dbReference type="SUPFAM" id="SSF159283">
    <property type="entry name" value="Guanosine diphospho-D-mannose pyrophosphorylase/mannose-6-phosphate isomerase linker domain"/>
    <property type="match status" value="1"/>
</dbReference>
<dbReference type="FunFam" id="3.90.550.10:FF:000046">
    <property type="entry name" value="Mannose-1-phosphate guanylyltransferase (GDP)"/>
    <property type="match status" value="1"/>
</dbReference>
<dbReference type="GO" id="GO:0005525">
    <property type="term" value="F:GTP binding"/>
    <property type="evidence" value="ECO:0007669"/>
    <property type="project" value="UniProtKB-KW"/>
</dbReference>
<keyword evidence="6" id="KW-0342">GTP-binding</keyword>
<keyword evidence="5" id="KW-0547">Nucleotide-binding</keyword>
<proteinExistence type="inferred from homology"/>
<sequence>MDSKNFYCIIMAGGTGRRFWPYSRKALPKQFLDFFGTGQTLLQQTYERYRQILPAENIFITTNQHYKELVLNSLPGFSESNLIVEEEHRNTAPAIAYASYVIQKINPDASIVVAPSDHLILKMDEFKQDILKSLEFASHSDKLLTLGIKPSYPETGYGYIQVSEEKEEDFYKVKTFIEKPLREFAEVFVQSNEFYWNSGIFVWHVKTIMKAFHEMMAEVCPQVECDMPKFSTCPNSSIDYSIMEKADNVYVLLCDFGWADIGTWNALYDASPKDENQNVTTHSNALLYNCKDNIIMTPKDKLVVVQDLEGYLVAEQGNALLICKKDDQNAIRKFVNDAEMKFGELYS</sequence>
<evidence type="ECO:0000259" key="8">
    <source>
        <dbReference type="Pfam" id="PF00483"/>
    </source>
</evidence>
<comment type="catalytic activity">
    <reaction evidence="7">
        <text>alpha-D-mannose 1-phosphate + GTP + H(+) = GDP-alpha-D-mannose + diphosphate</text>
        <dbReference type="Rhea" id="RHEA:15229"/>
        <dbReference type="ChEBI" id="CHEBI:15378"/>
        <dbReference type="ChEBI" id="CHEBI:33019"/>
        <dbReference type="ChEBI" id="CHEBI:37565"/>
        <dbReference type="ChEBI" id="CHEBI:57527"/>
        <dbReference type="ChEBI" id="CHEBI:58409"/>
        <dbReference type="EC" id="2.7.7.13"/>
    </reaction>
</comment>
<dbReference type="GO" id="GO:0009298">
    <property type="term" value="P:GDP-mannose biosynthetic process"/>
    <property type="evidence" value="ECO:0007669"/>
    <property type="project" value="TreeGrafter"/>
</dbReference>
<evidence type="ECO:0000256" key="1">
    <source>
        <dbReference type="ARBA" id="ARBA00006115"/>
    </source>
</evidence>
<dbReference type="InterPro" id="IPR049577">
    <property type="entry name" value="GMPP_N"/>
</dbReference>
<feature type="domain" description="Nucleotidyl transferase" evidence="8">
    <location>
        <begin position="9"/>
        <end position="276"/>
    </location>
</feature>
<comment type="similarity">
    <text evidence="1">Belongs to the mannose-6-phosphate isomerase type 2 family.</text>
</comment>
<dbReference type="EC" id="2.7.7.13" evidence="2"/>
<dbReference type="Gene3D" id="3.90.550.10">
    <property type="entry name" value="Spore Coat Polysaccharide Biosynthesis Protein SpsA, Chain A"/>
    <property type="match status" value="1"/>
</dbReference>
<evidence type="ECO:0000256" key="4">
    <source>
        <dbReference type="ARBA" id="ARBA00022695"/>
    </source>
</evidence>
<keyword evidence="12" id="KW-1185">Reference proteome</keyword>
<dbReference type="GO" id="GO:0004475">
    <property type="term" value="F:mannose-1-phosphate guanylyltransferase (GTP) activity"/>
    <property type="evidence" value="ECO:0007669"/>
    <property type="project" value="UniProtKB-EC"/>
</dbReference>
<dbReference type="CDD" id="cd02509">
    <property type="entry name" value="GDP-M1P_Guanylyltransferase"/>
    <property type="match status" value="1"/>
</dbReference>
<name>A0A3E4N6W9_9BACT</name>
<dbReference type="Proteomes" id="UP000260780">
    <property type="component" value="Unassembled WGS sequence"/>
</dbReference>
<dbReference type="InterPro" id="IPR029044">
    <property type="entry name" value="Nucleotide-diphossugar_trans"/>
</dbReference>
<reference evidence="11 12" key="1">
    <citation type="submission" date="2018-08" db="EMBL/GenBank/DDBJ databases">
        <title>A genome reference for cultivated species of the human gut microbiota.</title>
        <authorList>
            <person name="Zou Y."/>
            <person name="Xue W."/>
            <person name="Luo G."/>
        </authorList>
    </citation>
    <scope>NUCLEOTIDE SEQUENCE [LARGE SCALE GENOMIC DNA]</scope>
    <source>
        <strain evidence="10 11">OM08-14</strain>
        <strain evidence="9 12">TF10-3AC</strain>
    </source>
</reference>
<evidence type="ECO:0000256" key="2">
    <source>
        <dbReference type="ARBA" id="ARBA00012387"/>
    </source>
</evidence>
<dbReference type="SUPFAM" id="SSF53448">
    <property type="entry name" value="Nucleotide-diphospho-sugar transferases"/>
    <property type="match status" value="1"/>
</dbReference>
<dbReference type="EMBL" id="QSTF01000049">
    <property type="protein sequence ID" value="RGM35800.1"/>
    <property type="molecule type" value="Genomic_DNA"/>
</dbReference>
<dbReference type="InterPro" id="IPR051161">
    <property type="entry name" value="Mannose-6P_isomerase_type2"/>
</dbReference>